<sequence length="9" mass="1059">MEADLPRDI</sequence>
<name>A0A0B7NVX3_PROFF</name>
<organism evidence="1">
    <name type="scientific">Propionibacterium freudenreichii subsp. freudenreichii</name>
    <dbReference type="NCBI Taxonomy" id="66712"/>
    <lineage>
        <taxon>Bacteria</taxon>
        <taxon>Bacillati</taxon>
        <taxon>Actinomycetota</taxon>
        <taxon>Actinomycetes</taxon>
        <taxon>Propionibacteriales</taxon>
        <taxon>Propionibacteriaceae</taxon>
        <taxon>Propionibacterium</taxon>
    </lineage>
</organism>
<accession>A0A0B7NVX3</accession>
<proteinExistence type="predicted"/>
<gene>
    <name evidence="1" type="ORF">PFCIRM138_10595</name>
</gene>
<reference evidence="1" key="1">
    <citation type="submission" date="2014-08" db="EMBL/GenBank/DDBJ databases">
        <authorList>
            <person name="Falentin Helene"/>
        </authorList>
    </citation>
    <scope>NUCLEOTIDE SEQUENCE</scope>
</reference>
<evidence type="ECO:0000313" key="1">
    <source>
        <dbReference type="EMBL" id="CEP26916.1"/>
    </source>
</evidence>
<dbReference type="EMBL" id="LM676425">
    <property type="protein sequence ID" value="CEP26916.1"/>
    <property type="molecule type" value="Genomic_DNA"/>
</dbReference>
<protein>
    <submittedName>
        <fullName evidence="1">Uncharacterized protein</fullName>
    </submittedName>
</protein>